<dbReference type="RefSeq" id="WP_379535249.1">
    <property type="nucleotide sequence ID" value="NZ_JBHSBI010000044.1"/>
</dbReference>
<evidence type="ECO:0000313" key="3">
    <source>
        <dbReference type="EMBL" id="MFC4015435.1"/>
    </source>
</evidence>
<feature type="domain" description="Aminoglycoside phosphotransferase" evidence="2">
    <location>
        <begin position="19"/>
        <end position="155"/>
    </location>
</feature>
<dbReference type="Pfam" id="PF01636">
    <property type="entry name" value="APH"/>
    <property type="match status" value="1"/>
</dbReference>
<accession>A0ABV8GRJ7</accession>
<feature type="region of interest" description="Disordered" evidence="1">
    <location>
        <begin position="186"/>
        <end position="302"/>
    </location>
</feature>
<dbReference type="SUPFAM" id="SSF56112">
    <property type="entry name" value="Protein kinase-like (PK-like)"/>
    <property type="match status" value="1"/>
</dbReference>
<dbReference type="EMBL" id="JBHSBI010000044">
    <property type="protein sequence ID" value="MFC4015435.1"/>
    <property type="molecule type" value="Genomic_DNA"/>
</dbReference>
<sequence>MIERAYGTAQVPDGDDFAEEITHGWFNVVYRIRLRDGQQVVLKIAPPEYVAVLTRERNMMRNELAAMALVRDRTRVPVPRVDHADLSRELIDADYFFMEYVDADNFGLAAADGRLTAEVITAGGRQLGALNRELNSIVGPHFGPLEGPGSATWREAFTTMIEDTLIDGTHVQVDIGWDYDERRRSSWHSGRAGPLESGSACRSVKRSRSWPPPAFYGGSANPGPEGREPPRSQSGHLDHEHLAEPLPEAGTHAHAGRVEEPLHLQTVDQRHEIRSGTRDARSRSTAARSAAPRRGPVRRRGG</sequence>
<gene>
    <name evidence="3" type="ORF">ACFOY2_50055</name>
</gene>
<dbReference type="Proteomes" id="UP001595851">
    <property type="component" value="Unassembled WGS sequence"/>
</dbReference>
<name>A0ABV8GRJ7_9ACTN</name>
<dbReference type="PANTHER" id="PTHR21310">
    <property type="entry name" value="AMINOGLYCOSIDE PHOSPHOTRANSFERASE-RELATED-RELATED"/>
    <property type="match status" value="1"/>
</dbReference>
<feature type="compositionally biased region" description="Basic and acidic residues" evidence="1">
    <location>
        <begin position="256"/>
        <end position="282"/>
    </location>
</feature>
<organism evidence="3 4">
    <name type="scientific">Nonomuraea purpurea</name>
    <dbReference type="NCBI Taxonomy" id="1849276"/>
    <lineage>
        <taxon>Bacteria</taxon>
        <taxon>Bacillati</taxon>
        <taxon>Actinomycetota</taxon>
        <taxon>Actinomycetes</taxon>
        <taxon>Streptosporangiales</taxon>
        <taxon>Streptosporangiaceae</taxon>
        <taxon>Nonomuraea</taxon>
    </lineage>
</organism>
<keyword evidence="4" id="KW-1185">Reference proteome</keyword>
<dbReference type="InterPro" id="IPR002575">
    <property type="entry name" value="Aminoglycoside_PTrfase"/>
</dbReference>
<feature type="compositionally biased region" description="Low complexity" evidence="1">
    <location>
        <begin position="283"/>
        <end position="294"/>
    </location>
</feature>
<comment type="caution">
    <text evidence="3">The sequence shown here is derived from an EMBL/GenBank/DDBJ whole genome shotgun (WGS) entry which is preliminary data.</text>
</comment>
<protein>
    <submittedName>
        <fullName evidence="3">Phosphotransferase family protein</fullName>
    </submittedName>
</protein>
<dbReference type="Gene3D" id="3.30.200.20">
    <property type="entry name" value="Phosphorylase Kinase, domain 1"/>
    <property type="match status" value="1"/>
</dbReference>
<dbReference type="PANTHER" id="PTHR21310:SF15">
    <property type="entry name" value="AMINOGLYCOSIDE PHOSPHOTRANSFERASE DOMAIN-CONTAINING PROTEIN"/>
    <property type="match status" value="1"/>
</dbReference>
<dbReference type="InterPro" id="IPR051678">
    <property type="entry name" value="AGP_Transferase"/>
</dbReference>
<dbReference type="InterPro" id="IPR011009">
    <property type="entry name" value="Kinase-like_dom_sf"/>
</dbReference>
<reference evidence="4" key="1">
    <citation type="journal article" date="2019" name="Int. J. Syst. Evol. Microbiol.">
        <title>The Global Catalogue of Microorganisms (GCM) 10K type strain sequencing project: providing services to taxonomists for standard genome sequencing and annotation.</title>
        <authorList>
            <consortium name="The Broad Institute Genomics Platform"/>
            <consortium name="The Broad Institute Genome Sequencing Center for Infectious Disease"/>
            <person name="Wu L."/>
            <person name="Ma J."/>
        </authorList>
    </citation>
    <scope>NUCLEOTIDE SEQUENCE [LARGE SCALE GENOMIC DNA]</scope>
    <source>
        <strain evidence="4">TBRC 1276</strain>
    </source>
</reference>
<feature type="compositionally biased region" description="Basic and acidic residues" evidence="1">
    <location>
        <begin position="225"/>
        <end position="243"/>
    </location>
</feature>
<evidence type="ECO:0000256" key="1">
    <source>
        <dbReference type="SAM" id="MobiDB-lite"/>
    </source>
</evidence>
<proteinExistence type="predicted"/>
<evidence type="ECO:0000313" key="4">
    <source>
        <dbReference type="Proteomes" id="UP001595851"/>
    </source>
</evidence>
<evidence type="ECO:0000259" key="2">
    <source>
        <dbReference type="Pfam" id="PF01636"/>
    </source>
</evidence>